<keyword evidence="4" id="KW-1185">Reference proteome</keyword>
<feature type="compositionally biased region" description="Basic and acidic residues" evidence="1">
    <location>
        <begin position="93"/>
        <end position="102"/>
    </location>
</feature>
<dbReference type="Gene3D" id="1.10.10.10">
    <property type="entry name" value="Winged helix-like DNA-binding domain superfamily/Winged helix DNA-binding domain"/>
    <property type="match status" value="1"/>
</dbReference>
<evidence type="ECO:0000313" key="4">
    <source>
        <dbReference type="Proteomes" id="UP000283841"/>
    </source>
</evidence>
<sequence>MTAPAAVSPFGQHQRTIMNNLPSVSSLMSPPEAKPYDSFQSTFSPYTMSQDASLHQEVKLPPISAERKRAQSEVDLPSPPVTPYTGNKKRKSNTSEHFEKEVAVGSSRDPVLFPRNDSIVDVATDEPLFEPVLAPAAEALVDEHINSHMARFENKVNKPTRDEYLLALSCVPIVSTVYNRNPAAWARRERETLEQQLAMMNRYRPESTQTKLKKIAPAPTKRNQPSQARPNRTPRVKRTPRSTPKQNALDSFDVPPSAPSRAPRVIGTNRDDTDYASLKDYSPPIETLGGNTKALKADWKGQMLDLSNDPDRHALNPAEINLAATLRLSCATYLCSKRRIFEARVRALNIGKEFRKTDAQQACKIDVNKASKLWTAYDRVGWFKPEHFEKYRK</sequence>
<dbReference type="GO" id="GO:0006357">
    <property type="term" value="P:regulation of transcription by RNA polymerase II"/>
    <property type="evidence" value="ECO:0007669"/>
    <property type="project" value="TreeGrafter"/>
</dbReference>
<dbReference type="InterPro" id="IPR007526">
    <property type="entry name" value="SWIRM"/>
</dbReference>
<gene>
    <name evidence="3" type="ORF">C8Q69DRAFT_402979</name>
</gene>
<dbReference type="GO" id="GO:0070210">
    <property type="term" value="C:Rpd3L-Expanded complex"/>
    <property type="evidence" value="ECO:0007669"/>
    <property type="project" value="TreeGrafter"/>
</dbReference>
<proteinExistence type="predicted"/>
<dbReference type="InterPro" id="IPR036388">
    <property type="entry name" value="WH-like_DNA-bd_sf"/>
</dbReference>
<accession>A0A443HSN4</accession>
<dbReference type="GO" id="GO:0003713">
    <property type="term" value="F:transcription coactivator activity"/>
    <property type="evidence" value="ECO:0007669"/>
    <property type="project" value="TreeGrafter"/>
</dbReference>
<dbReference type="Pfam" id="PF04433">
    <property type="entry name" value="SWIRM"/>
    <property type="match status" value="1"/>
</dbReference>
<dbReference type="Proteomes" id="UP000283841">
    <property type="component" value="Unassembled WGS sequence"/>
</dbReference>
<feature type="region of interest" description="Disordered" evidence="1">
    <location>
        <begin position="67"/>
        <end position="103"/>
    </location>
</feature>
<dbReference type="RefSeq" id="XP_028484478.1">
    <property type="nucleotide sequence ID" value="XM_028627980.1"/>
</dbReference>
<dbReference type="GO" id="GO:0006338">
    <property type="term" value="P:chromatin remodeling"/>
    <property type="evidence" value="ECO:0007669"/>
    <property type="project" value="TreeGrafter"/>
</dbReference>
<evidence type="ECO:0000259" key="2">
    <source>
        <dbReference type="PROSITE" id="PS50934"/>
    </source>
</evidence>
<dbReference type="InterPro" id="IPR009057">
    <property type="entry name" value="Homeodomain-like_sf"/>
</dbReference>
<dbReference type="GO" id="GO:0003682">
    <property type="term" value="F:chromatin binding"/>
    <property type="evidence" value="ECO:0007669"/>
    <property type="project" value="TreeGrafter"/>
</dbReference>
<feature type="compositionally biased region" description="Polar residues" evidence="1">
    <location>
        <begin position="38"/>
        <end position="53"/>
    </location>
</feature>
<comment type="caution">
    <text evidence="3">The sequence shown here is derived from an EMBL/GenBank/DDBJ whole genome shotgun (WGS) entry which is preliminary data.</text>
</comment>
<feature type="compositionally biased region" description="Polar residues" evidence="1">
    <location>
        <begin position="221"/>
        <end position="230"/>
    </location>
</feature>
<dbReference type="FunFam" id="1.10.10.10:FF:000087">
    <property type="entry name" value="Transcriptional adapter 2"/>
    <property type="match status" value="1"/>
</dbReference>
<feature type="region of interest" description="Disordered" evidence="1">
    <location>
        <begin position="201"/>
        <end position="281"/>
    </location>
</feature>
<feature type="region of interest" description="Disordered" evidence="1">
    <location>
        <begin position="21"/>
        <end position="55"/>
    </location>
</feature>
<name>A0A443HSN4_BYSSP</name>
<dbReference type="VEuPathDB" id="FungiDB:C8Q69DRAFT_402979"/>
<reference evidence="3 4" key="1">
    <citation type="journal article" date="2018" name="Front. Microbiol.">
        <title>Genomic and genetic insights into a cosmopolitan fungus, Paecilomyces variotii (Eurotiales).</title>
        <authorList>
            <person name="Urquhart A.S."/>
            <person name="Mondo S.J."/>
            <person name="Makela M.R."/>
            <person name="Hane J.K."/>
            <person name="Wiebenga A."/>
            <person name="He G."/>
            <person name="Mihaltcheva S."/>
            <person name="Pangilinan J."/>
            <person name="Lipzen A."/>
            <person name="Barry K."/>
            <person name="de Vries R.P."/>
            <person name="Grigoriev I.V."/>
            <person name="Idnurm A."/>
        </authorList>
    </citation>
    <scope>NUCLEOTIDE SEQUENCE [LARGE SCALE GENOMIC DNA]</scope>
    <source>
        <strain evidence="3 4">CBS 101075</strain>
    </source>
</reference>
<evidence type="ECO:0000313" key="3">
    <source>
        <dbReference type="EMBL" id="RWQ94833.1"/>
    </source>
</evidence>
<organism evidence="3 4">
    <name type="scientific">Byssochlamys spectabilis</name>
    <name type="common">Paecilomyces variotii</name>
    <dbReference type="NCBI Taxonomy" id="264951"/>
    <lineage>
        <taxon>Eukaryota</taxon>
        <taxon>Fungi</taxon>
        <taxon>Dikarya</taxon>
        <taxon>Ascomycota</taxon>
        <taxon>Pezizomycotina</taxon>
        <taxon>Eurotiomycetes</taxon>
        <taxon>Eurotiomycetidae</taxon>
        <taxon>Eurotiales</taxon>
        <taxon>Thermoascaceae</taxon>
        <taxon>Paecilomyces</taxon>
    </lineage>
</organism>
<evidence type="ECO:0000256" key="1">
    <source>
        <dbReference type="SAM" id="MobiDB-lite"/>
    </source>
</evidence>
<dbReference type="STRING" id="264951.A0A443HSN4"/>
<dbReference type="AlphaFoldDB" id="A0A443HSN4"/>
<dbReference type="SUPFAM" id="SSF46689">
    <property type="entry name" value="Homeodomain-like"/>
    <property type="match status" value="1"/>
</dbReference>
<dbReference type="PANTHER" id="PTHR12374:SF21">
    <property type="entry name" value="SWIRM DOMAIN-CONTAINING PROTEIN FUN19-RELATED"/>
    <property type="match status" value="1"/>
</dbReference>
<dbReference type="PANTHER" id="PTHR12374">
    <property type="entry name" value="TRANSCRIPTIONAL ADAPTOR 2 ADA2 -RELATED"/>
    <property type="match status" value="1"/>
</dbReference>
<dbReference type="PROSITE" id="PS50934">
    <property type="entry name" value="SWIRM"/>
    <property type="match status" value="1"/>
</dbReference>
<dbReference type="GeneID" id="39597257"/>
<dbReference type="EMBL" id="RCNU01000006">
    <property type="protein sequence ID" value="RWQ94833.1"/>
    <property type="molecule type" value="Genomic_DNA"/>
</dbReference>
<protein>
    <submittedName>
        <fullName evidence="3">Putative SWIRM domain protein Fun19</fullName>
    </submittedName>
</protein>
<feature type="domain" description="SWIRM" evidence="2">
    <location>
        <begin position="295"/>
        <end position="393"/>
    </location>
</feature>